<dbReference type="Gene3D" id="1.25.10.10">
    <property type="entry name" value="Leucine-rich Repeat Variant"/>
    <property type="match status" value="1"/>
</dbReference>
<feature type="domain" description="Clathrin/coatomer adaptor adaptin-like N-terminal" evidence="1">
    <location>
        <begin position="2"/>
        <end position="92"/>
    </location>
</feature>
<dbReference type="InterPro" id="IPR002553">
    <property type="entry name" value="Clathrin/coatomer_adapt-like_N"/>
</dbReference>
<dbReference type="GO" id="GO:0006886">
    <property type="term" value="P:intracellular protein transport"/>
    <property type="evidence" value="ECO:0007669"/>
    <property type="project" value="InterPro"/>
</dbReference>
<reference evidence="2" key="1">
    <citation type="submission" date="2021-02" db="EMBL/GenBank/DDBJ databases">
        <authorList>
            <person name="Nowell W R."/>
        </authorList>
    </citation>
    <scope>NUCLEOTIDE SEQUENCE</scope>
    <source>
        <strain evidence="2">Ploen Becks lab</strain>
    </source>
</reference>
<feature type="non-terminal residue" evidence="2">
    <location>
        <position position="93"/>
    </location>
</feature>
<dbReference type="PANTHER" id="PTHR10635:SF0">
    <property type="entry name" value="COATOMER SUBUNIT BETA"/>
    <property type="match status" value="1"/>
</dbReference>
<evidence type="ECO:0000313" key="3">
    <source>
        <dbReference type="Proteomes" id="UP000663879"/>
    </source>
</evidence>
<dbReference type="GO" id="GO:0006888">
    <property type="term" value="P:endoplasmic reticulum to Golgi vesicle-mediated transport"/>
    <property type="evidence" value="ECO:0007669"/>
    <property type="project" value="TreeGrafter"/>
</dbReference>
<dbReference type="GO" id="GO:0030126">
    <property type="term" value="C:COPI vesicle coat"/>
    <property type="evidence" value="ECO:0007669"/>
    <property type="project" value="TreeGrafter"/>
</dbReference>
<dbReference type="InterPro" id="IPR016460">
    <property type="entry name" value="COPB1"/>
</dbReference>
<dbReference type="Proteomes" id="UP000663879">
    <property type="component" value="Unassembled WGS sequence"/>
</dbReference>
<dbReference type="AlphaFoldDB" id="A0A814SDE7"/>
<dbReference type="PANTHER" id="PTHR10635">
    <property type="entry name" value="COATOMER SUBUNIT BETA"/>
    <property type="match status" value="1"/>
</dbReference>
<organism evidence="2 3">
    <name type="scientific">Brachionus calyciflorus</name>
    <dbReference type="NCBI Taxonomy" id="104777"/>
    <lineage>
        <taxon>Eukaryota</taxon>
        <taxon>Metazoa</taxon>
        <taxon>Spiralia</taxon>
        <taxon>Gnathifera</taxon>
        <taxon>Rotifera</taxon>
        <taxon>Eurotatoria</taxon>
        <taxon>Monogononta</taxon>
        <taxon>Pseudotrocha</taxon>
        <taxon>Ploima</taxon>
        <taxon>Brachionidae</taxon>
        <taxon>Brachionus</taxon>
    </lineage>
</organism>
<keyword evidence="3" id="KW-1185">Reference proteome</keyword>
<accession>A0A814SDE7</accession>
<dbReference type="InterPro" id="IPR016024">
    <property type="entry name" value="ARM-type_fold"/>
</dbReference>
<sequence>VVEYLSDSNELAALDVLVFIREIIHKFVNLKDLILQKLLEIFSSIKSVKILRGTLWILGEYCENVEDIQNLITQVRQSLGDIPIVDDELKRAA</sequence>
<evidence type="ECO:0000313" key="2">
    <source>
        <dbReference type="EMBL" id="CAF1146558.1"/>
    </source>
</evidence>
<gene>
    <name evidence="2" type="ORF">OXX778_LOCUS23121</name>
</gene>
<dbReference type="SUPFAM" id="SSF48371">
    <property type="entry name" value="ARM repeat"/>
    <property type="match status" value="1"/>
</dbReference>
<evidence type="ECO:0000259" key="1">
    <source>
        <dbReference type="Pfam" id="PF01602"/>
    </source>
</evidence>
<protein>
    <recommendedName>
        <fullName evidence="1">Clathrin/coatomer adaptor adaptin-like N-terminal domain-containing protein</fullName>
    </recommendedName>
</protein>
<dbReference type="Pfam" id="PF01602">
    <property type="entry name" value="Adaptin_N"/>
    <property type="match status" value="1"/>
</dbReference>
<name>A0A814SDE7_9BILA</name>
<feature type="non-terminal residue" evidence="2">
    <location>
        <position position="1"/>
    </location>
</feature>
<comment type="caution">
    <text evidence="2">The sequence shown here is derived from an EMBL/GenBank/DDBJ whole genome shotgun (WGS) entry which is preliminary data.</text>
</comment>
<dbReference type="EMBL" id="CAJNOC010011216">
    <property type="protein sequence ID" value="CAF1146558.1"/>
    <property type="molecule type" value="Genomic_DNA"/>
</dbReference>
<dbReference type="OrthoDB" id="10261439at2759"/>
<proteinExistence type="predicted"/>
<dbReference type="GO" id="GO:0006891">
    <property type="term" value="P:intra-Golgi vesicle-mediated transport"/>
    <property type="evidence" value="ECO:0007669"/>
    <property type="project" value="TreeGrafter"/>
</dbReference>
<dbReference type="InterPro" id="IPR011989">
    <property type="entry name" value="ARM-like"/>
</dbReference>